<reference evidence="1" key="2">
    <citation type="journal article" date="2023" name="Commun. Biol.">
        <title>Intrasexual cuticular hydrocarbon dimorphism in a wasp sheds light on hydrocarbon biosynthesis genes in Hymenoptera.</title>
        <authorList>
            <person name="Moris V.C."/>
            <person name="Podsiadlowski L."/>
            <person name="Martin S."/>
            <person name="Oeyen J.P."/>
            <person name="Donath A."/>
            <person name="Petersen M."/>
            <person name="Wilbrandt J."/>
            <person name="Misof B."/>
            <person name="Liedtke D."/>
            <person name="Thamm M."/>
            <person name="Scheiner R."/>
            <person name="Schmitt T."/>
            <person name="Niehuis O."/>
        </authorList>
    </citation>
    <scope>NUCLEOTIDE SEQUENCE</scope>
    <source>
        <strain evidence="1">GBR_01_08_01A</strain>
    </source>
</reference>
<evidence type="ECO:0000313" key="1">
    <source>
        <dbReference type="EMBL" id="KAK2577243.1"/>
    </source>
</evidence>
<accession>A0AAD9RCI5</accession>
<protein>
    <submittedName>
        <fullName evidence="1">Uncharacterized protein</fullName>
    </submittedName>
</protein>
<name>A0AAD9RCI5_9HYME</name>
<reference evidence="1" key="1">
    <citation type="submission" date="2021-08" db="EMBL/GenBank/DDBJ databases">
        <authorList>
            <person name="Misof B."/>
            <person name="Oliver O."/>
            <person name="Podsiadlowski L."/>
            <person name="Donath A."/>
            <person name="Peters R."/>
            <person name="Mayer C."/>
            <person name="Rust J."/>
            <person name="Gunkel S."/>
            <person name="Lesny P."/>
            <person name="Martin S."/>
            <person name="Oeyen J.P."/>
            <person name="Petersen M."/>
            <person name="Panagiotis P."/>
            <person name="Wilbrandt J."/>
            <person name="Tanja T."/>
        </authorList>
    </citation>
    <scope>NUCLEOTIDE SEQUENCE</scope>
    <source>
        <strain evidence="1">GBR_01_08_01A</strain>
        <tissue evidence="1">Thorax + abdomen</tissue>
    </source>
</reference>
<organism evidence="1 2">
    <name type="scientific">Odynerus spinipes</name>
    <dbReference type="NCBI Taxonomy" id="1348599"/>
    <lineage>
        <taxon>Eukaryota</taxon>
        <taxon>Metazoa</taxon>
        <taxon>Ecdysozoa</taxon>
        <taxon>Arthropoda</taxon>
        <taxon>Hexapoda</taxon>
        <taxon>Insecta</taxon>
        <taxon>Pterygota</taxon>
        <taxon>Neoptera</taxon>
        <taxon>Endopterygota</taxon>
        <taxon>Hymenoptera</taxon>
        <taxon>Apocrita</taxon>
        <taxon>Aculeata</taxon>
        <taxon>Vespoidea</taxon>
        <taxon>Vespidae</taxon>
        <taxon>Eumeninae</taxon>
        <taxon>Odynerus</taxon>
    </lineage>
</organism>
<comment type="caution">
    <text evidence="1">The sequence shown here is derived from an EMBL/GenBank/DDBJ whole genome shotgun (WGS) entry which is preliminary data.</text>
</comment>
<proteinExistence type="predicted"/>
<evidence type="ECO:0000313" key="2">
    <source>
        <dbReference type="Proteomes" id="UP001258017"/>
    </source>
</evidence>
<sequence>MALNTLCTAFRRIAIDRGGKVPVRGYFKGQVVSDKNSNFFTSLSVQANDGICKTNFNVNIKFAPRTLNMDFELPMNSSIHHNIVDIPITRISIIENPNKYIPIRYDIPLPNKSIELPTNGNIIEKQAVRMIVIRRKKMKKHQR</sequence>
<keyword evidence="2" id="KW-1185">Reference proteome</keyword>
<dbReference type="Proteomes" id="UP001258017">
    <property type="component" value="Unassembled WGS sequence"/>
</dbReference>
<gene>
    <name evidence="1" type="ORF">KPH14_003387</name>
</gene>
<dbReference type="AlphaFoldDB" id="A0AAD9RCI5"/>
<dbReference type="EMBL" id="JAIFRP010004357">
    <property type="protein sequence ID" value="KAK2577243.1"/>
    <property type="molecule type" value="Genomic_DNA"/>
</dbReference>